<evidence type="ECO:0000313" key="3">
    <source>
        <dbReference type="Proteomes" id="UP001372338"/>
    </source>
</evidence>
<dbReference type="AlphaFoldDB" id="A0AAN9EIA5"/>
<dbReference type="EMBL" id="JAYWIO010000006">
    <property type="protein sequence ID" value="KAK7256756.1"/>
    <property type="molecule type" value="Genomic_DNA"/>
</dbReference>
<reference evidence="2 3" key="1">
    <citation type="submission" date="2024-01" db="EMBL/GenBank/DDBJ databases">
        <title>The genomes of 5 underutilized Papilionoideae crops provide insights into root nodulation and disease resistanc.</title>
        <authorList>
            <person name="Yuan L."/>
        </authorList>
    </citation>
    <scope>NUCLEOTIDE SEQUENCE [LARGE SCALE GENOMIC DNA]</scope>
    <source>
        <strain evidence="2">ZHUSHIDOU_FW_LH</strain>
        <tissue evidence="2">Leaf</tissue>
    </source>
</reference>
<proteinExistence type="predicted"/>
<gene>
    <name evidence="2" type="ORF">RIF29_30214</name>
</gene>
<keyword evidence="3" id="KW-1185">Reference proteome</keyword>
<feature type="compositionally biased region" description="Low complexity" evidence="1">
    <location>
        <begin position="87"/>
        <end position="104"/>
    </location>
</feature>
<feature type="region of interest" description="Disordered" evidence="1">
    <location>
        <begin position="56"/>
        <end position="104"/>
    </location>
</feature>
<protein>
    <submittedName>
        <fullName evidence="2">Uncharacterized protein</fullName>
    </submittedName>
</protein>
<accession>A0AAN9EIA5</accession>
<organism evidence="2 3">
    <name type="scientific">Crotalaria pallida</name>
    <name type="common">Smooth rattlebox</name>
    <name type="synonym">Crotalaria striata</name>
    <dbReference type="NCBI Taxonomy" id="3830"/>
    <lineage>
        <taxon>Eukaryota</taxon>
        <taxon>Viridiplantae</taxon>
        <taxon>Streptophyta</taxon>
        <taxon>Embryophyta</taxon>
        <taxon>Tracheophyta</taxon>
        <taxon>Spermatophyta</taxon>
        <taxon>Magnoliopsida</taxon>
        <taxon>eudicotyledons</taxon>
        <taxon>Gunneridae</taxon>
        <taxon>Pentapetalae</taxon>
        <taxon>rosids</taxon>
        <taxon>fabids</taxon>
        <taxon>Fabales</taxon>
        <taxon>Fabaceae</taxon>
        <taxon>Papilionoideae</taxon>
        <taxon>50 kb inversion clade</taxon>
        <taxon>genistoids sensu lato</taxon>
        <taxon>core genistoids</taxon>
        <taxon>Crotalarieae</taxon>
        <taxon>Crotalaria</taxon>
    </lineage>
</organism>
<dbReference type="Proteomes" id="UP001372338">
    <property type="component" value="Unassembled WGS sequence"/>
</dbReference>
<evidence type="ECO:0000313" key="2">
    <source>
        <dbReference type="EMBL" id="KAK7256756.1"/>
    </source>
</evidence>
<sequence>MVVDDPKYVKVLVLPENDGRFDIAEEDLELKECPVGFKTSGKYEKTNLTPSIHHYQIQRNKRSKENQSHTHTHTLSLSLPDSSTKVSHSNSIDSNQISSNSLRL</sequence>
<comment type="caution">
    <text evidence="2">The sequence shown here is derived from an EMBL/GenBank/DDBJ whole genome shotgun (WGS) entry which is preliminary data.</text>
</comment>
<evidence type="ECO:0000256" key="1">
    <source>
        <dbReference type="SAM" id="MobiDB-lite"/>
    </source>
</evidence>
<name>A0AAN9EIA5_CROPI</name>